<evidence type="ECO:0000256" key="13">
    <source>
        <dbReference type="HAMAP-Rule" id="MF_01398"/>
    </source>
</evidence>
<sequence>MKISFVKRLLPAAILMGLLFLPVCHLRAQDSGATKVDAGHDASENVSSEQGKQEEDENDKYLHSTAVRALGAKAGLNAEQAATAFTVANFVVLAALVGWFLAKTLPKTFRDRSTAIQKQLVDARTATEDANARLRSVEDRLSKLDGQIAAMRAQAEKDSTLDEQRITASVEEEKQKILATAEQEIAAATALAQRQIQQYAAELAIEQAAHKLVVTAETDRLLVQSFAQRLAGGDSKKGQN</sequence>
<dbReference type="InterPro" id="IPR002146">
    <property type="entry name" value="ATP_synth_b/b'su_bac/chlpt"/>
</dbReference>
<dbReference type="PANTHER" id="PTHR33445">
    <property type="entry name" value="ATP SYNTHASE SUBUNIT B', CHLOROPLASTIC"/>
    <property type="match status" value="1"/>
</dbReference>
<reference evidence="18" key="2">
    <citation type="journal article" date="2024" name="Environ. Microbiol.">
        <title>Genome analysis and description of Tunturibacter gen. nov. expands the diversity of Terriglobia in tundra soils.</title>
        <authorList>
            <person name="Messyasz A."/>
            <person name="Mannisto M.K."/>
            <person name="Kerkhof L.J."/>
            <person name="Haggblom M.M."/>
        </authorList>
    </citation>
    <scope>NUCLEOTIDE SEQUENCE</scope>
    <source>
        <strain evidence="18">X5P6</strain>
    </source>
</reference>
<accession>A0AAU7ZVD4</accession>
<evidence type="ECO:0000256" key="12">
    <source>
        <dbReference type="ARBA" id="ARBA00037847"/>
    </source>
</evidence>
<evidence type="ECO:0000256" key="5">
    <source>
        <dbReference type="ARBA" id="ARBA00022781"/>
    </source>
</evidence>
<keyword evidence="15" id="KW-0175">Coiled coil</keyword>
<keyword evidence="5 13" id="KW-0375">Hydrogen ion transport</keyword>
<protein>
    <recommendedName>
        <fullName evidence="13">ATP synthase subunit b</fullName>
    </recommendedName>
    <alternativeName>
        <fullName evidence="13">ATP synthase F(0) sector subunit b</fullName>
    </alternativeName>
    <alternativeName>
        <fullName evidence="13">ATPase subunit I</fullName>
    </alternativeName>
    <alternativeName>
        <fullName evidence="13">F-type ATPase subunit b</fullName>
        <shortName evidence="13">F-ATPase subunit b</shortName>
    </alternativeName>
</protein>
<keyword evidence="13" id="KW-1003">Cell membrane</keyword>
<evidence type="ECO:0000256" key="4">
    <source>
        <dbReference type="ARBA" id="ARBA00022692"/>
    </source>
</evidence>
<comment type="subunit">
    <text evidence="13">F-type ATPases have 2 components, F(1) - the catalytic core - and F(0) - the membrane proton channel. F(1) has five subunits: alpha(3), beta(3), gamma(1), delta(1), epsilon(1). F(0) has three main subunits: a(1), b(2) and c(10-14). The alpha and beta chains form an alternating ring which encloses part of the gamma chain. F(1) is attached to F(0) by a central stalk formed by the gamma and epsilon chains, while a peripheral stalk is formed by the delta and b chains.</text>
</comment>
<evidence type="ECO:0000256" key="15">
    <source>
        <dbReference type="SAM" id="Coils"/>
    </source>
</evidence>
<dbReference type="GO" id="GO:0005886">
    <property type="term" value="C:plasma membrane"/>
    <property type="evidence" value="ECO:0007669"/>
    <property type="project" value="UniProtKB-SubCell"/>
</dbReference>
<dbReference type="EMBL" id="CP132942">
    <property type="protein sequence ID" value="XCB34990.1"/>
    <property type="molecule type" value="Genomic_DNA"/>
</dbReference>
<dbReference type="GO" id="GO:0046933">
    <property type="term" value="F:proton-transporting ATP synthase activity, rotational mechanism"/>
    <property type="evidence" value="ECO:0007669"/>
    <property type="project" value="UniProtKB-UniRule"/>
</dbReference>
<evidence type="ECO:0000256" key="6">
    <source>
        <dbReference type="ARBA" id="ARBA00022989"/>
    </source>
</evidence>
<keyword evidence="8 13" id="KW-0472">Membrane</keyword>
<organism evidence="18">
    <name type="scientific">Tunturiibacter psychrotolerans</name>
    <dbReference type="NCBI Taxonomy" id="3069686"/>
    <lineage>
        <taxon>Bacteria</taxon>
        <taxon>Pseudomonadati</taxon>
        <taxon>Acidobacteriota</taxon>
        <taxon>Terriglobia</taxon>
        <taxon>Terriglobales</taxon>
        <taxon>Acidobacteriaceae</taxon>
        <taxon>Tunturiibacter</taxon>
    </lineage>
</organism>
<evidence type="ECO:0000256" key="14">
    <source>
        <dbReference type="RuleBase" id="RU003848"/>
    </source>
</evidence>
<dbReference type="RefSeq" id="WP_353066626.1">
    <property type="nucleotide sequence ID" value="NZ_CP132942.1"/>
</dbReference>
<dbReference type="InterPro" id="IPR050059">
    <property type="entry name" value="ATP_synthase_B_chain"/>
</dbReference>
<name>A0AAU7ZVD4_9BACT</name>
<feature type="signal peptide" evidence="17">
    <location>
        <begin position="1"/>
        <end position="28"/>
    </location>
</feature>
<feature type="chain" id="PRO_5043672429" description="ATP synthase subunit b" evidence="17">
    <location>
        <begin position="29"/>
        <end position="240"/>
    </location>
</feature>
<keyword evidence="17" id="KW-0732">Signal</keyword>
<evidence type="ECO:0000256" key="10">
    <source>
        <dbReference type="ARBA" id="ARBA00025198"/>
    </source>
</evidence>
<evidence type="ECO:0000256" key="3">
    <source>
        <dbReference type="ARBA" id="ARBA00022547"/>
    </source>
</evidence>
<dbReference type="GO" id="GO:0012505">
    <property type="term" value="C:endomembrane system"/>
    <property type="evidence" value="ECO:0007669"/>
    <property type="project" value="UniProtKB-SubCell"/>
</dbReference>
<reference evidence="18" key="1">
    <citation type="submission" date="2023-08" db="EMBL/GenBank/DDBJ databases">
        <authorList>
            <person name="Messyasz A."/>
            <person name="Mannisto M.K."/>
            <person name="Kerkhof L.J."/>
            <person name="Haggblom M."/>
        </authorList>
    </citation>
    <scope>NUCLEOTIDE SEQUENCE</scope>
    <source>
        <strain evidence="18">X5P6</strain>
    </source>
</reference>
<dbReference type="HAMAP" id="MF_01398">
    <property type="entry name" value="ATP_synth_b_bprime"/>
    <property type="match status" value="1"/>
</dbReference>
<keyword evidence="4 13" id="KW-0812">Transmembrane</keyword>
<dbReference type="AlphaFoldDB" id="A0AAU7ZVD4"/>
<evidence type="ECO:0000256" key="8">
    <source>
        <dbReference type="ARBA" id="ARBA00023136"/>
    </source>
</evidence>
<dbReference type="GO" id="GO:0045259">
    <property type="term" value="C:proton-transporting ATP synthase complex"/>
    <property type="evidence" value="ECO:0007669"/>
    <property type="project" value="UniProtKB-KW"/>
</dbReference>
<evidence type="ECO:0000256" key="16">
    <source>
        <dbReference type="SAM" id="MobiDB-lite"/>
    </source>
</evidence>
<gene>
    <name evidence="13" type="primary">atpF</name>
    <name evidence="18" type="ORF">RBB77_08875</name>
</gene>
<dbReference type="Pfam" id="PF00430">
    <property type="entry name" value="ATP-synt_B"/>
    <property type="match status" value="1"/>
</dbReference>
<evidence type="ECO:0000256" key="2">
    <source>
        <dbReference type="ARBA" id="ARBA00022448"/>
    </source>
</evidence>
<dbReference type="KEGG" id="tpsc:RBB77_08875"/>
<evidence type="ECO:0000313" key="18">
    <source>
        <dbReference type="EMBL" id="XCB34990.1"/>
    </source>
</evidence>
<evidence type="ECO:0000256" key="11">
    <source>
        <dbReference type="ARBA" id="ARBA00025614"/>
    </source>
</evidence>
<evidence type="ECO:0000256" key="9">
    <source>
        <dbReference type="ARBA" id="ARBA00023310"/>
    </source>
</evidence>
<keyword evidence="7 13" id="KW-0406">Ion transport</keyword>
<evidence type="ECO:0000256" key="7">
    <source>
        <dbReference type="ARBA" id="ARBA00023065"/>
    </source>
</evidence>
<feature type="region of interest" description="Disordered" evidence="16">
    <location>
        <begin position="35"/>
        <end position="58"/>
    </location>
</feature>
<dbReference type="GO" id="GO:0046961">
    <property type="term" value="F:proton-transporting ATPase activity, rotational mechanism"/>
    <property type="evidence" value="ECO:0007669"/>
    <property type="project" value="TreeGrafter"/>
</dbReference>
<keyword evidence="9 13" id="KW-0066">ATP synthesis</keyword>
<keyword evidence="6 13" id="KW-1133">Transmembrane helix</keyword>
<dbReference type="PANTHER" id="PTHR33445:SF1">
    <property type="entry name" value="ATP SYNTHASE SUBUNIT B"/>
    <property type="match status" value="1"/>
</dbReference>
<keyword evidence="2 13" id="KW-0813">Transport</keyword>
<feature type="coiled-coil region" evidence="15">
    <location>
        <begin position="127"/>
        <end position="154"/>
    </location>
</feature>
<evidence type="ECO:0000256" key="1">
    <source>
        <dbReference type="ARBA" id="ARBA00005513"/>
    </source>
</evidence>
<comment type="function">
    <text evidence="11">Component of the F(0) channel, it forms part of the peripheral stalk, linking F(1) to F(0). The b'-subunit is a diverged and duplicated form of b found in plants and photosynthetic bacteria.</text>
</comment>
<proteinExistence type="inferred from homology"/>
<evidence type="ECO:0000256" key="17">
    <source>
        <dbReference type="SAM" id="SignalP"/>
    </source>
</evidence>
<feature type="transmembrane region" description="Helical" evidence="13">
    <location>
        <begin position="81"/>
        <end position="102"/>
    </location>
</feature>
<comment type="similarity">
    <text evidence="1 13 14">Belongs to the ATPase B chain family.</text>
</comment>
<comment type="function">
    <text evidence="10 13">F(1)F(0) ATP synthase produces ATP from ADP in the presence of a proton or sodium gradient. F-type ATPases consist of two structural domains, F(1) containing the extramembraneous catalytic core and F(0) containing the membrane proton channel, linked together by a central stalk and a peripheral stalk. During catalysis, ATP synthesis in the catalytic domain of F(1) is coupled via a rotary mechanism of the central stalk subunits to proton translocation.</text>
</comment>
<comment type="subcellular location">
    <subcellularLocation>
        <location evidence="13">Cell membrane</location>
        <topology evidence="13">Single-pass membrane protein</topology>
    </subcellularLocation>
    <subcellularLocation>
        <location evidence="12">Endomembrane system</location>
        <topology evidence="12">Single-pass membrane protein</topology>
    </subcellularLocation>
</comment>
<dbReference type="CDD" id="cd06503">
    <property type="entry name" value="ATP-synt_Fo_b"/>
    <property type="match status" value="1"/>
</dbReference>
<keyword evidence="3 13" id="KW-0138">CF(0)</keyword>